<dbReference type="AlphaFoldDB" id="B0SZH0"/>
<feature type="region of interest" description="Disordered" evidence="1">
    <location>
        <begin position="148"/>
        <end position="168"/>
    </location>
</feature>
<evidence type="ECO:0000259" key="2">
    <source>
        <dbReference type="Pfam" id="PF02470"/>
    </source>
</evidence>
<dbReference type="STRING" id="366602.Caul_1330"/>
<reference evidence="3" key="1">
    <citation type="submission" date="2008-01" db="EMBL/GenBank/DDBJ databases">
        <title>Complete sequence of chromosome of Caulobacter sp. K31.</title>
        <authorList>
            <consortium name="US DOE Joint Genome Institute"/>
            <person name="Copeland A."/>
            <person name="Lucas S."/>
            <person name="Lapidus A."/>
            <person name="Barry K."/>
            <person name="Glavina del Rio T."/>
            <person name="Dalin E."/>
            <person name="Tice H."/>
            <person name="Pitluck S."/>
            <person name="Bruce D."/>
            <person name="Goodwin L."/>
            <person name="Thompson L.S."/>
            <person name="Brettin T."/>
            <person name="Detter J.C."/>
            <person name="Han C."/>
            <person name="Schmutz J."/>
            <person name="Larimer F."/>
            <person name="Land M."/>
            <person name="Hauser L."/>
            <person name="Kyrpides N."/>
            <person name="Kim E."/>
            <person name="Stephens C."/>
            <person name="Richardson P."/>
        </authorList>
    </citation>
    <scope>NUCLEOTIDE SEQUENCE [LARGE SCALE GENOMIC DNA]</scope>
    <source>
        <strain evidence="3">K31</strain>
    </source>
</reference>
<dbReference type="NCBIfam" id="TIGR04430">
    <property type="entry name" value="OM_asym_MlaD"/>
    <property type="match status" value="1"/>
</dbReference>
<dbReference type="eggNOG" id="COG1463">
    <property type="taxonomic scope" value="Bacteria"/>
</dbReference>
<accession>B0SZH0</accession>
<evidence type="ECO:0000256" key="1">
    <source>
        <dbReference type="SAM" id="MobiDB-lite"/>
    </source>
</evidence>
<feature type="compositionally biased region" description="Low complexity" evidence="1">
    <location>
        <begin position="153"/>
        <end position="168"/>
    </location>
</feature>
<dbReference type="InterPro" id="IPR052336">
    <property type="entry name" value="MlaD_Phospholipid_Transporter"/>
</dbReference>
<dbReference type="Pfam" id="PF02470">
    <property type="entry name" value="MlaD"/>
    <property type="match status" value="1"/>
</dbReference>
<dbReference type="KEGG" id="cak:Caul_1330"/>
<dbReference type="HOGENOM" id="CLU_107027_1_0_5"/>
<protein>
    <submittedName>
        <fullName evidence="3">Mammalian cell entry related domain protein</fullName>
    </submittedName>
</protein>
<gene>
    <name evidence="3" type="ordered locus">Caul_1330</name>
</gene>
<feature type="domain" description="Mce/MlaD" evidence="2">
    <location>
        <begin position="37"/>
        <end position="114"/>
    </location>
</feature>
<proteinExistence type="predicted"/>
<name>B0SZH0_CAUSK</name>
<dbReference type="InterPro" id="IPR003399">
    <property type="entry name" value="Mce/MlaD"/>
</dbReference>
<evidence type="ECO:0000313" key="3">
    <source>
        <dbReference type="EMBL" id="ABZ70460.1"/>
    </source>
</evidence>
<sequence length="168" mass="16618">MREQWAETAMGVVVLALTAGFLTYSLSVGGVHSKSGNYEISAKFGEAGSLAPGASVTVAGVKVGTVSKVVLEPKTYLAVAKLSIDPTVKLPADSTAKITSDGLLGGAHVAIAPGASLDDLKPGGEIENTQGAVDIFGLIGSVIRPQGGGAGGDAAAPANPATQPAESY</sequence>
<dbReference type="EMBL" id="CP000927">
    <property type="protein sequence ID" value="ABZ70460.1"/>
    <property type="molecule type" value="Genomic_DNA"/>
</dbReference>
<dbReference type="PANTHER" id="PTHR33371">
    <property type="entry name" value="INTERMEMBRANE PHOSPHOLIPID TRANSPORT SYSTEM BINDING PROTEIN MLAD-RELATED"/>
    <property type="match status" value="1"/>
</dbReference>
<organism evidence="3">
    <name type="scientific">Caulobacter sp. (strain K31)</name>
    <dbReference type="NCBI Taxonomy" id="366602"/>
    <lineage>
        <taxon>Bacteria</taxon>
        <taxon>Pseudomonadati</taxon>
        <taxon>Pseudomonadota</taxon>
        <taxon>Alphaproteobacteria</taxon>
        <taxon>Caulobacterales</taxon>
        <taxon>Caulobacteraceae</taxon>
        <taxon>Caulobacter</taxon>
    </lineage>
</organism>
<dbReference type="GO" id="GO:0015914">
    <property type="term" value="P:phospholipid transport"/>
    <property type="evidence" value="ECO:0007669"/>
    <property type="project" value="InterPro"/>
</dbReference>
<dbReference type="PANTHER" id="PTHR33371:SF4">
    <property type="entry name" value="INTERMEMBRANE PHOSPHOLIPID TRANSPORT SYSTEM BINDING PROTEIN MLAD"/>
    <property type="match status" value="1"/>
</dbReference>
<dbReference type="InterPro" id="IPR030970">
    <property type="entry name" value="ABC_MlaD"/>
</dbReference>